<evidence type="ECO:0000256" key="6">
    <source>
        <dbReference type="ARBA" id="ARBA00023316"/>
    </source>
</evidence>
<dbReference type="GO" id="GO:0016740">
    <property type="term" value="F:transferase activity"/>
    <property type="evidence" value="ECO:0007669"/>
    <property type="project" value="UniProtKB-KW"/>
</dbReference>
<dbReference type="AlphaFoldDB" id="A0A942DY43"/>
<keyword evidence="11" id="KW-1185">Reference proteome</keyword>
<feature type="active site" description="Nucleophile" evidence="7">
    <location>
        <position position="551"/>
    </location>
</feature>
<dbReference type="PANTHER" id="PTHR41533:SF2">
    <property type="entry name" value="BLR7131 PROTEIN"/>
    <property type="match status" value="1"/>
</dbReference>
<dbReference type="InterPro" id="IPR036366">
    <property type="entry name" value="PGBDSf"/>
</dbReference>
<gene>
    <name evidence="10" type="ORF">KEU06_00320</name>
</gene>
<dbReference type="GO" id="GO:0004180">
    <property type="term" value="F:carboxypeptidase activity"/>
    <property type="evidence" value="ECO:0007669"/>
    <property type="project" value="UniProtKB-ARBA"/>
</dbReference>
<evidence type="ECO:0000313" key="11">
    <source>
        <dbReference type="Proteomes" id="UP000680348"/>
    </source>
</evidence>
<feature type="domain" description="L,D-TPase catalytic" evidence="9">
    <location>
        <begin position="401"/>
        <end position="572"/>
    </location>
</feature>
<dbReference type="EMBL" id="JAGWCR010000001">
    <property type="protein sequence ID" value="MBS3647070.1"/>
    <property type="molecule type" value="Genomic_DNA"/>
</dbReference>
<dbReference type="InterPro" id="IPR036365">
    <property type="entry name" value="PGBD-like_sf"/>
</dbReference>
<dbReference type="Pfam" id="PF20142">
    <property type="entry name" value="Scaffold"/>
    <property type="match status" value="1"/>
</dbReference>
<keyword evidence="4 7" id="KW-0133">Cell shape</keyword>
<comment type="pathway">
    <text evidence="1 7">Cell wall biogenesis; peptidoglycan biosynthesis.</text>
</comment>
<feature type="signal peptide" evidence="8">
    <location>
        <begin position="1"/>
        <end position="29"/>
    </location>
</feature>
<comment type="caution">
    <text evidence="10">The sequence shown here is derived from an EMBL/GenBank/DDBJ whole genome shotgun (WGS) entry which is preliminary data.</text>
</comment>
<dbReference type="SUPFAM" id="SSF141523">
    <property type="entry name" value="L,D-transpeptidase catalytic domain-like"/>
    <property type="match status" value="1"/>
</dbReference>
<dbReference type="PANTHER" id="PTHR41533">
    <property type="entry name" value="L,D-TRANSPEPTIDASE HI_1667-RELATED"/>
    <property type="match status" value="1"/>
</dbReference>
<dbReference type="SUPFAM" id="SSF47090">
    <property type="entry name" value="PGBD-like"/>
    <property type="match status" value="1"/>
</dbReference>
<dbReference type="InterPro" id="IPR052905">
    <property type="entry name" value="LD-transpeptidase_YkuD-like"/>
</dbReference>
<comment type="similarity">
    <text evidence="2">Belongs to the YkuD family.</text>
</comment>
<evidence type="ECO:0000313" key="10">
    <source>
        <dbReference type="EMBL" id="MBS3647070.1"/>
    </source>
</evidence>
<feature type="chain" id="PRO_5037934049" evidence="8">
    <location>
        <begin position="30"/>
        <end position="634"/>
    </location>
</feature>
<keyword evidence="8" id="KW-0732">Signal</keyword>
<dbReference type="GO" id="GO:0008360">
    <property type="term" value="P:regulation of cell shape"/>
    <property type="evidence" value="ECO:0007669"/>
    <property type="project" value="UniProtKB-UniRule"/>
</dbReference>
<dbReference type="Proteomes" id="UP000680348">
    <property type="component" value="Unassembled WGS sequence"/>
</dbReference>
<name>A0A942DY43_9HYPH</name>
<feature type="active site" description="Proton donor/acceptor" evidence="7">
    <location>
        <position position="532"/>
    </location>
</feature>
<dbReference type="InterPro" id="IPR005490">
    <property type="entry name" value="LD_TPept_cat_dom"/>
</dbReference>
<proteinExistence type="inferred from homology"/>
<dbReference type="PROSITE" id="PS52029">
    <property type="entry name" value="LD_TPASE"/>
    <property type="match status" value="1"/>
</dbReference>
<evidence type="ECO:0000256" key="8">
    <source>
        <dbReference type="SAM" id="SignalP"/>
    </source>
</evidence>
<dbReference type="GO" id="GO:0009252">
    <property type="term" value="P:peptidoglycan biosynthetic process"/>
    <property type="evidence" value="ECO:0007669"/>
    <property type="project" value="UniProtKB-KW"/>
</dbReference>
<dbReference type="Gene3D" id="2.40.440.10">
    <property type="entry name" value="L,D-transpeptidase catalytic domain-like"/>
    <property type="match status" value="1"/>
</dbReference>
<evidence type="ECO:0000259" key="9">
    <source>
        <dbReference type="PROSITE" id="PS52029"/>
    </source>
</evidence>
<evidence type="ECO:0000256" key="1">
    <source>
        <dbReference type="ARBA" id="ARBA00004752"/>
    </source>
</evidence>
<evidence type="ECO:0000256" key="2">
    <source>
        <dbReference type="ARBA" id="ARBA00005992"/>
    </source>
</evidence>
<dbReference type="Pfam" id="PF03734">
    <property type="entry name" value="YkuD"/>
    <property type="match status" value="1"/>
</dbReference>
<evidence type="ECO:0000256" key="7">
    <source>
        <dbReference type="PROSITE-ProRule" id="PRU01373"/>
    </source>
</evidence>
<dbReference type="Gene3D" id="1.10.101.10">
    <property type="entry name" value="PGBD-like superfamily/PGBD"/>
    <property type="match status" value="1"/>
</dbReference>
<organism evidence="10 11">
    <name type="scientific">Pseudaminobacter soli</name>
    <name type="common">ex Zhang et al. 2022</name>
    <dbReference type="NCBI Taxonomy" id="2831468"/>
    <lineage>
        <taxon>Bacteria</taxon>
        <taxon>Pseudomonadati</taxon>
        <taxon>Pseudomonadota</taxon>
        <taxon>Alphaproteobacteria</taxon>
        <taxon>Hyphomicrobiales</taxon>
        <taxon>Phyllobacteriaceae</taxon>
        <taxon>Pseudaminobacter</taxon>
    </lineage>
</organism>
<dbReference type="CDD" id="cd16913">
    <property type="entry name" value="YkuD_like"/>
    <property type="match status" value="1"/>
</dbReference>
<sequence>MTPRPRWVSILLLTAATAALAVSAPEARAANIFDFIFGGGYRYRQPVYRPEYRPLYREQYQQQYWQGRPAPRKAQRSAPLQKITGPVYYAYKPDRLVKVDFAPLLEAAVPAAYSVSAQPASFDASLPGLQDYKLLAERDIAEALTSYYSANRAFIWIEQGAASPAAKDALQVLSDAASYGLDPADYAVSLPDPGGLASTPDARANEFIRFEMALSARLLRYVQDATQGRIDPNRISGYHDLPRKPLKLAGVLNIVAHSNDLRAYLQSRHPQNPEFQALQAELKALEASAETEISVDPKLLLKPGESSPELPKLLGVIAGDLGDLGGGFGETLSNHGQSEKYSKELVPLVKAVQKRHGLRPDGVIGPRTVRAIAGTPTPERIEKVRLAMEQLRWLPSDLGSPRVFVNQPAFTASYIDGGDEKLKMRVVIGAPSTQTSFFADEIEQVDYNPYWGVPQSIIVNEMLPRLRSDPGYLDRAGYEVLDAKGRRIPSTAIDWDRFGSKVPYSVRQIPSEANALGELKILFPNKHAIYMHDTPTKHLFQRDMRAFSHGCIRLEDPRGMAAAVLGTSVDHVAEKLKNGHSVEKVTGRIPVYVAYFTAWPTATGKVEYFADVYERDEHLKTALELTAETRAPTS</sequence>
<dbReference type="InterPro" id="IPR038063">
    <property type="entry name" value="Transpep_catalytic_dom"/>
</dbReference>
<dbReference type="GO" id="GO:0071555">
    <property type="term" value="P:cell wall organization"/>
    <property type="evidence" value="ECO:0007669"/>
    <property type="project" value="UniProtKB-UniRule"/>
</dbReference>
<keyword evidence="6 7" id="KW-0961">Cell wall biogenesis/degradation</keyword>
<keyword evidence="5 7" id="KW-0573">Peptidoglycan synthesis</keyword>
<evidence type="ECO:0000256" key="5">
    <source>
        <dbReference type="ARBA" id="ARBA00022984"/>
    </source>
</evidence>
<accession>A0A942DY43</accession>
<protein>
    <submittedName>
        <fullName evidence="10">L,D-transpeptidase family protein</fullName>
    </submittedName>
</protein>
<reference evidence="10" key="1">
    <citation type="submission" date="2021-04" db="EMBL/GenBank/DDBJ databases">
        <title>Pseudaminobacter soli sp. nov., isolated from paddy soil contaminated by heavy metals.</title>
        <authorList>
            <person name="Zhang K."/>
        </authorList>
    </citation>
    <scope>NUCLEOTIDE SEQUENCE</scope>
    <source>
        <strain evidence="10">19-2017</strain>
    </source>
</reference>
<dbReference type="InterPro" id="IPR045380">
    <property type="entry name" value="LD_TPept_scaffold_dom"/>
</dbReference>
<evidence type="ECO:0000256" key="4">
    <source>
        <dbReference type="ARBA" id="ARBA00022960"/>
    </source>
</evidence>
<keyword evidence="3" id="KW-0808">Transferase</keyword>
<evidence type="ECO:0000256" key="3">
    <source>
        <dbReference type="ARBA" id="ARBA00022679"/>
    </source>
</evidence>